<dbReference type="NCBIfam" id="TIGR02779">
    <property type="entry name" value="NHEJ_ligase_lig"/>
    <property type="match status" value="1"/>
</dbReference>
<dbReference type="InterPro" id="IPR016059">
    <property type="entry name" value="DNA_ligase_ATP-dep_CS"/>
</dbReference>
<dbReference type="CDD" id="cd07971">
    <property type="entry name" value="OBF_DNA_ligase_LigD"/>
    <property type="match status" value="1"/>
</dbReference>
<accession>A0A1K1LQ61</accession>
<protein>
    <recommendedName>
        <fullName evidence="2">DNA ligase (ATP)</fullName>
        <ecNumber evidence="2">6.5.1.1</ecNumber>
    </recommendedName>
</protein>
<dbReference type="PROSITE" id="PS50160">
    <property type="entry name" value="DNA_LIGASE_A3"/>
    <property type="match status" value="1"/>
</dbReference>
<dbReference type="GO" id="GO:0006281">
    <property type="term" value="P:DNA repair"/>
    <property type="evidence" value="ECO:0007669"/>
    <property type="project" value="InterPro"/>
</dbReference>
<comment type="similarity">
    <text evidence="1">Belongs to the ATP-dependent DNA ligase family.</text>
</comment>
<dbReference type="InterPro" id="IPR012309">
    <property type="entry name" value="DNA_ligase_ATP-dep_C"/>
</dbReference>
<dbReference type="AlphaFoldDB" id="A0A1K1LQ61"/>
<dbReference type="STRING" id="546364.SAMN04489730_0130"/>
<name>A0A1K1LQ61_9PSEU</name>
<dbReference type="CDD" id="cd07906">
    <property type="entry name" value="Adenylation_DNA_ligase_LigD_LigC"/>
    <property type="match status" value="1"/>
</dbReference>
<proteinExistence type="inferred from homology"/>
<evidence type="ECO:0000256" key="3">
    <source>
        <dbReference type="ARBA" id="ARBA00022598"/>
    </source>
</evidence>
<sequence>MLATLGMPPSGPGWWTEFKWDGVRAVAAVAGGRLEVFSRRQTPITSTYPELADLPELLNGRDAVLDGEIVALEDGRPRFGLLQRRMHVQRPSRALLAAVPAFLYVFDVLALDGESTTALPYHRRRDLLDDLKLAEDHVTTPPAFPDVDPATMLEVAAEHGLEGIVAKRADAPYRPGERSSAWIKVPLRPTTEVIIGGWLPGTGRRARTFGALLVGAHDADGRLVWLGNVGTGFTDDMLQLLLSRFGGLERTTSPFAAGVPREFSRVARWVEPVLVADVQYAEVSTDGRLRKPAYKGLRLDKPPETVGVPRA</sequence>
<dbReference type="Gene3D" id="3.30.1490.70">
    <property type="match status" value="1"/>
</dbReference>
<dbReference type="InterPro" id="IPR014146">
    <property type="entry name" value="LigD_ligase_dom"/>
</dbReference>
<dbReference type="InterPro" id="IPR012310">
    <property type="entry name" value="DNA_ligase_ATP-dep_cent"/>
</dbReference>
<evidence type="ECO:0000256" key="2">
    <source>
        <dbReference type="ARBA" id="ARBA00012727"/>
    </source>
</evidence>
<dbReference type="Pfam" id="PF04679">
    <property type="entry name" value="DNA_ligase_A_C"/>
    <property type="match status" value="1"/>
</dbReference>
<evidence type="ECO:0000256" key="4">
    <source>
        <dbReference type="ARBA" id="ARBA00034003"/>
    </source>
</evidence>
<evidence type="ECO:0000313" key="7">
    <source>
        <dbReference type="Proteomes" id="UP000182740"/>
    </source>
</evidence>
<dbReference type="InterPro" id="IPR050191">
    <property type="entry name" value="ATP-dep_DNA_ligase"/>
</dbReference>
<feature type="domain" description="ATP-dependent DNA ligase family profile" evidence="5">
    <location>
        <begin position="94"/>
        <end position="218"/>
    </location>
</feature>
<keyword evidence="3" id="KW-0436">Ligase</keyword>
<dbReference type="GO" id="GO:0005524">
    <property type="term" value="F:ATP binding"/>
    <property type="evidence" value="ECO:0007669"/>
    <property type="project" value="InterPro"/>
</dbReference>
<dbReference type="Pfam" id="PF01068">
    <property type="entry name" value="DNA_ligase_A_M"/>
    <property type="match status" value="1"/>
</dbReference>
<comment type="catalytic activity">
    <reaction evidence="4">
        <text>ATP + (deoxyribonucleotide)n-3'-hydroxyl + 5'-phospho-(deoxyribonucleotide)m = (deoxyribonucleotide)n+m + AMP + diphosphate.</text>
        <dbReference type="EC" id="6.5.1.1"/>
    </reaction>
</comment>
<dbReference type="EC" id="6.5.1.1" evidence="2"/>
<evidence type="ECO:0000259" key="5">
    <source>
        <dbReference type="PROSITE" id="PS50160"/>
    </source>
</evidence>
<dbReference type="OrthoDB" id="9802472at2"/>
<dbReference type="SUPFAM" id="SSF50249">
    <property type="entry name" value="Nucleic acid-binding proteins"/>
    <property type="match status" value="1"/>
</dbReference>
<evidence type="ECO:0000313" key="6">
    <source>
        <dbReference type="EMBL" id="SFW13018.1"/>
    </source>
</evidence>
<dbReference type="PANTHER" id="PTHR45674:SF4">
    <property type="entry name" value="DNA LIGASE 1"/>
    <property type="match status" value="1"/>
</dbReference>
<dbReference type="Proteomes" id="UP000182740">
    <property type="component" value="Unassembled WGS sequence"/>
</dbReference>
<dbReference type="SUPFAM" id="SSF56091">
    <property type="entry name" value="DNA ligase/mRNA capping enzyme, catalytic domain"/>
    <property type="match status" value="1"/>
</dbReference>
<gene>
    <name evidence="6" type="ORF">SAMN04489730_0130</name>
</gene>
<dbReference type="GO" id="GO:0003910">
    <property type="term" value="F:DNA ligase (ATP) activity"/>
    <property type="evidence" value="ECO:0007669"/>
    <property type="project" value="UniProtKB-EC"/>
</dbReference>
<organism evidence="6 7">
    <name type="scientific">Amycolatopsis australiensis</name>
    <dbReference type="NCBI Taxonomy" id="546364"/>
    <lineage>
        <taxon>Bacteria</taxon>
        <taxon>Bacillati</taxon>
        <taxon>Actinomycetota</taxon>
        <taxon>Actinomycetes</taxon>
        <taxon>Pseudonocardiales</taxon>
        <taxon>Pseudonocardiaceae</taxon>
        <taxon>Amycolatopsis</taxon>
    </lineage>
</organism>
<dbReference type="Gene3D" id="2.40.50.140">
    <property type="entry name" value="Nucleic acid-binding proteins"/>
    <property type="match status" value="1"/>
</dbReference>
<dbReference type="PANTHER" id="PTHR45674">
    <property type="entry name" value="DNA LIGASE 1/3 FAMILY MEMBER"/>
    <property type="match status" value="1"/>
</dbReference>
<reference evidence="7" key="1">
    <citation type="submission" date="2016-11" db="EMBL/GenBank/DDBJ databases">
        <authorList>
            <person name="Varghese N."/>
            <person name="Submissions S."/>
        </authorList>
    </citation>
    <scope>NUCLEOTIDE SEQUENCE [LARGE SCALE GENOMIC DNA]</scope>
    <source>
        <strain evidence="7">DSM 44671</strain>
    </source>
</reference>
<dbReference type="Gene3D" id="3.30.470.30">
    <property type="entry name" value="DNA ligase/mRNA capping enzyme"/>
    <property type="match status" value="1"/>
</dbReference>
<dbReference type="PROSITE" id="PS00697">
    <property type="entry name" value="DNA_LIGASE_A1"/>
    <property type="match status" value="1"/>
</dbReference>
<dbReference type="InterPro" id="IPR012340">
    <property type="entry name" value="NA-bd_OB-fold"/>
</dbReference>
<evidence type="ECO:0000256" key="1">
    <source>
        <dbReference type="ARBA" id="ARBA00007572"/>
    </source>
</evidence>
<dbReference type="GO" id="GO:0006310">
    <property type="term" value="P:DNA recombination"/>
    <property type="evidence" value="ECO:0007669"/>
    <property type="project" value="InterPro"/>
</dbReference>
<dbReference type="RefSeq" id="WP_084742709.1">
    <property type="nucleotide sequence ID" value="NZ_FPJG01000002.1"/>
</dbReference>
<dbReference type="EMBL" id="FPJG01000002">
    <property type="protein sequence ID" value="SFW13018.1"/>
    <property type="molecule type" value="Genomic_DNA"/>
</dbReference>
<keyword evidence="7" id="KW-1185">Reference proteome</keyword>